<comment type="caution">
    <text evidence="1">The sequence shown here is derived from an EMBL/GenBank/DDBJ whole genome shotgun (WGS) entry which is preliminary data.</text>
</comment>
<dbReference type="Proteomes" id="UP000215914">
    <property type="component" value="Unassembled WGS sequence"/>
</dbReference>
<protein>
    <submittedName>
        <fullName evidence="1">Uncharacterized protein</fullName>
    </submittedName>
</protein>
<evidence type="ECO:0000313" key="2">
    <source>
        <dbReference type="Proteomes" id="UP000215914"/>
    </source>
</evidence>
<evidence type="ECO:0000313" key="1">
    <source>
        <dbReference type="EMBL" id="KAF5756593.1"/>
    </source>
</evidence>
<reference evidence="1" key="1">
    <citation type="journal article" date="2017" name="Nature">
        <title>The sunflower genome provides insights into oil metabolism, flowering and Asterid evolution.</title>
        <authorList>
            <person name="Badouin H."/>
            <person name="Gouzy J."/>
            <person name="Grassa C.J."/>
            <person name="Murat F."/>
            <person name="Staton S.E."/>
            <person name="Cottret L."/>
            <person name="Lelandais-Briere C."/>
            <person name="Owens G.L."/>
            <person name="Carrere S."/>
            <person name="Mayjonade B."/>
            <person name="Legrand L."/>
            <person name="Gill N."/>
            <person name="Kane N.C."/>
            <person name="Bowers J.E."/>
            <person name="Hubner S."/>
            <person name="Bellec A."/>
            <person name="Berard A."/>
            <person name="Berges H."/>
            <person name="Blanchet N."/>
            <person name="Boniface M.C."/>
            <person name="Brunel D."/>
            <person name="Catrice O."/>
            <person name="Chaidir N."/>
            <person name="Claudel C."/>
            <person name="Donnadieu C."/>
            <person name="Faraut T."/>
            <person name="Fievet G."/>
            <person name="Helmstetter N."/>
            <person name="King M."/>
            <person name="Knapp S.J."/>
            <person name="Lai Z."/>
            <person name="Le Paslier M.C."/>
            <person name="Lippi Y."/>
            <person name="Lorenzon L."/>
            <person name="Mandel J.R."/>
            <person name="Marage G."/>
            <person name="Marchand G."/>
            <person name="Marquand E."/>
            <person name="Bret-Mestries E."/>
            <person name="Morien E."/>
            <person name="Nambeesan S."/>
            <person name="Nguyen T."/>
            <person name="Pegot-Espagnet P."/>
            <person name="Pouilly N."/>
            <person name="Raftis F."/>
            <person name="Sallet E."/>
            <person name="Schiex T."/>
            <person name="Thomas J."/>
            <person name="Vandecasteele C."/>
            <person name="Vares D."/>
            <person name="Vear F."/>
            <person name="Vautrin S."/>
            <person name="Crespi M."/>
            <person name="Mangin B."/>
            <person name="Burke J.M."/>
            <person name="Salse J."/>
            <person name="Munos S."/>
            <person name="Vincourt P."/>
            <person name="Rieseberg L.H."/>
            <person name="Langlade N.B."/>
        </authorList>
    </citation>
    <scope>NUCLEOTIDE SEQUENCE</scope>
    <source>
        <tissue evidence="1">Leaves</tissue>
    </source>
</reference>
<accession>A0A9K3DLS2</accession>
<dbReference type="AlphaFoldDB" id="A0A9K3DLS2"/>
<dbReference type="EMBL" id="MNCJ02000332">
    <property type="protein sequence ID" value="KAF5756593.1"/>
    <property type="molecule type" value="Genomic_DNA"/>
</dbReference>
<dbReference type="Gramene" id="mRNA:HanXRQr2_Chr17g0816581">
    <property type="protein sequence ID" value="CDS:HanXRQr2_Chr17g0816581.1"/>
    <property type="gene ID" value="HanXRQr2_Chr17g0816581"/>
</dbReference>
<gene>
    <name evidence="1" type="ORF">HanXRQr2_Chr17g0816581</name>
</gene>
<proteinExistence type="predicted"/>
<organism evidence="1 2">
    <name type="scientific">Helianthus annuus</name>
    <name type="common">Common sunflower</name>
    <dbReference type="NCBI Taxonomy" id="4232"/>
    <lineage>
        <taxon>Eukaryota</taxon>
        <taxon>Viridiplantae</taxon>
        <taxon>Streptophyta</taxon>
        <taxon>Embryophyta</taxon>
        <taxon>Tracheophyta</taxon>
        <taxon>Spermatophyta</taxon>
        <taxon>Magnoliopsida</taxon>
        <taxon>eudicotyledons</taxon>
        <taxon>Gunneridae</taxon>
        <taxon>Pentapetalae</taxon>
        <taxon>asterids</taxon>
        <taxon>campanulids</taxon>
        <taxon>Asterales</taxon>
        <taxon>Asteraceae</taxon>
        <taxon>Asteroideae</taxon>
        <taxon>Heliantheae alliance</taxon>
        <taxon>Heliantheae</taxon>
        <taxon>Helianthus</taxon>
    </lineage>
</organism>
<keyword evidence="2" id="KW-1185">Reference proteome</keyword>
<name>A0A9K3DLS2_HELAN</name>
<reference evidence="1" key="2">
    <citation type="submission" date="2020-06" db="EMBL/GenBank/DDBJ databases">
        <title>Helianthus annuus Genome sequencing and assembly Release 2.</title>
        <authorList>
            <person name="Gouzy J."/>
            <person name="Langlade N."/>
            <person name="Munos S."/>
        </authorList>
    </citation>
    <scope>NUCLEOTIDE SEQUENCE</scope>
    <source>
        <tissue evidence="1">Leaves</tissue>
    </source>
</reference>
<sequence>MPLLLSHFVFTNEGIFACFYSFRSISVHSDCEKYLLKKTPFVGSTYFKKHYPTNL</sequence>